<dbReference type="Proteomes" id="UP000295765">
    <property type="component" value="Unassembled WGS sequence"/>
</dbReference>
<dbReference type="EMBL" id="SLWY01000018">
    <property type="protein sequence ID" value="TCO79675.1"/>
    <property type="molecule type" value="Genomic_DNA"/>
</dbReference>
<evidence type="ECO:0000256" key="11">
    <source>
        <dbReference type="SAM" id="SignalP"/>
    </source>
</evidence>
<feature type="chain" id="PRO_5021023254" evidence="11">
    <location>
        <begin position="21"/>
        <end position="148"/>
    </location>
</feature>
<evidence type="ECO:0000256" key="3">
    <source>
        <dbReference type="ARBA" id="ARBA00022475"/>
    </source>
</evidence>
<evidence type="ECO:0000256" key="7">
    <source>
        <dbReference type="ARBA" id="ARBA00023143"/>
    </source>
</evidence>
<evidence type="ECO:0000256" key="1">
    <source>
        <dbReference type="ARBA" id="ARBA00004117"/>
    </source>
</evidence>
<keyword evidence="12" id="KW-0969">Cilium</keyword>
<evidence type="ECO:0000313" key="13">
    <source>
        <dbReference type="Proteomes" id="UP000295765"/>
    </source>
</evidence>
<keyword evidence="4 10" id="KW-0812">Transmembrane</keyword>
<evidence type="ECO:0000256" key="8">
    <source>
        <dbReference type="ARBA" id="ARBA00037937"/>
    </source>
</evidence>
<feature type="region of interest" description="Disordered" evidence="9">
    <location>
        <begin position="121"/>
        <end position="148"/>
    </location>
</feature>
<evidence type="ECO:0000256" key="5">
    <source>
        <dbReference type="ARBA" id="ARBA00022989"/>
    </source>
</evidence>
<evidence type="ECO:0000256" key="2">
    <source>
        <dbReference type="ARBA" id="ARBA00004236"/>
    </source>
</evidence>
<evidence type="ECO:0000313" key="12">
    <source>
        <dbReference type="EMBL" id="TCO79675.1"/>
    </source>
</evidence>
<organism evidence="12 13">
    <name type="scientific">Plasticicumulans lactativorans</name>
    <dbReference type="NCBI Taxonomy" id="1133106"/>
    <lineage>
        <taxon>Bacteria</taxon>
        <taxon>Pseudomonadati</taxon>
        <taxon>Pseudomonadota</taxon>
        <taxon>Gammaproteobacteria</taxon>
        <taxon>Candidatus Competibacteraceae</taxon>
        <taxon>Plasticicumulans</taxon>
    </lineage>
</organism>
<dbReference type="GO" id="GO:0044781">
    <property type="term" value="P:bacterial-type flagellum organization"/>
    <property type="evidence" value="ECO:0007669"/>
    <property type="project" value="InterPro"/>
</dbReference>
<comment type="caution">
    <text evidence="12">The sequence shown here is derived from an EMBL/GenBank/DDBJ whole genome shotgun (WGS) entry which is preliminary data.</text>
</comment>
<dbReference type="AlphaFoldDB" id="A0A4R2LJW9"/>
<gene>
    <name evidence="12" type="ORF">EV699_11861</name>
</gene>
<dbReference type="InterPro" id="IPR022781">
    <property type="entry name" value="Flagellar_biosynth_FliO"/>
</dbReference>
<evidence type="ECO:0000256" key="6">
    <source>
        <dbReference type="ARBA" id="ARBA00023136"/>
    </source>
</evidence>
<name>A0A4R2LJW9_9GAMM</name>
<protein>
    <submittedName>
        <fullName evidence="12">Flagellar protein FliO/FliZ</fullName>
    </submittedName>
</protein>
<dbReference type="InterPro" id="IPR052205">
    <property type="entry name" value="FliO/MopB"/>
</dbReference>
<keyword evidence="11" id="KW-0732">Signal</keyword>
<dbReference type="RefSeq" id="WP_243662702.1">
    <property type="nucleotide sequence ID" value="NZ_SLWY01000018.1"/>
</dbReference>
<proteinExistence type="inferred from homology"/>
<keyword evidence="5 10" id="KW-1133">Transmembrane helix</keyword>
<feature type="signal peptide" evidence="11">
    <location>
        <begin position="1"/>
        <end position="20"/>
    </location>
</feature>
<reference evidence="12 13" key="1">
    <citation type="submission" date="2019-03" db="EMBL/GenBank/DDBJ databases">
        <title>Genomic Encyclopedia of Type Strains, Phase IV (KMG-IV): sequencing the most valuable type-strain genomes for metagenomic binning, comparative biology and taxonomic classification.</title>
        <authorList>
            <person name="Goeker M."/>
        </authorList>
    </citation>
    <scope>NUCLEOTIDE SEQUENCE [LARGE SCALE GENOMIC DNA]</scope>
    <source>
        <strain evidence="12 13">DSM 25287</strain>
    </source>
</reference>
<dbReference type="PANTHER" id="PTHR38766:SF1">
    <property type="entry name" value="FLAGELLAR PROTEIN FLIO"/>
    <property type="match status" value="1"/>
</dbReference>
<dbReference type="PANTHER" id="PTHR38766">
    <property type="entry name" value="FLAGELLAR PROTEIN FLIO"/>
    <property type="match status" value="1"/>
</dbReference>
<keyword evidence="6 10" id="KW-0472">Membrane</keyword>
<keyword evidence="12" id="KW-0282">Flagellum</keyword>
<keyword evidence="3" id="KW-1003">Cell membrane</keyword>
<keyword evidence="12" id="KW-0966">Cell projection</keyword>
<accession>A0A4R2LJW9</accession>
<evidence type="ECO:0000256" key="4">
    <source>
        <dbReference type="ARBA" id="ARBA00022692"/>
    </source>
</evidence>
<dbReference type="Pfam" id="PF04347">
    <property type="entry name" value="FliO"/>
    <property type="match status" value="1"/>
</dbReference>
<comment type="subcellular location">
    <subcellularLocation>
        <location evidence="1">Bacterial flagellum basal body</location>
    </subcellularLocation>
    <subcellularLocation>
        <location evidence="2">Cell membrane</location>
    </subcellularLocation>
</comment>
<keyword evidence="13" id="KW-1185">Reference proteome</keyword>
<feature type="transmembrane region" description="Helical" evidence="10">
    <location>
        <begin position="44"/>
        <end position="62"/>
    </location>
</feature>
<evidence type="ECO:0000256" key="9">
    <source>
        <dbReference type="SAM" id="MobiDB-lite"/>
    </source>
</evidence>
<dbReference type="GO" id="GO:0005886">
    <property type="term" value="C:plasma membrane"/>
    <property type="evidence" value="ECO:0007669"/>
    <property type="project" value="UniProtKB-SubCell"/>
</dbReference>
<dbReference type="GO" id="GO:0009425">
    <property type="term" value="C:bacterial-type flagellum basal body"/>
    <property type="evidence" value="ECO:0007669"/>
    <property type="project" value="UniProtKB-SubCell"/>
</dbReference>
<keyword evidence="7" id="KW-0975">Bacterial flagellum</keyword>
<evidence type="ECO:0000256" key="10">
    <source>
        <dbReference type="SAM" id="Phobius"/>
    </source>
</evidence>
<comment type="similarity">
    <text evidence="8">Belongs to the FliO/MopB family.</text>
</comment>
<sequence length="148" mass="15100">MSARAVLAAALLGAPLALHAQQAVAPPAPVPHAAAPELPGFGQLALGLGAVLVLIVVLGWLARRLPMLGPGRGPLRVAGSLVVGSRERIVLVEVDGERVLVGVAPGMVTRLHVLEGERRAPAPAQWPTPGEFGAALDGLRGQRPGNRG</sequence>